<evidence type="ECO:0000256" key="8">
    <source>
        <dbReference type="SAM" id="MobiDB-lite"/>
    </source>
</evidence>
<evidence type="ECO:0000256" key="6">
    <source>
        <dbReference type="PIRSR" id="PIRSR000025-1"/>
    </source>
</evidence>
<dbReference type="Pfam" id="PF13442">
    <property type="entry name" value="Cytochrome_CBB3"/>
    <property type="match status" value="1"/>
</dbReference>
<dbReference type="GO" id="GO:0005506">
    <property type="term" value="F:iron ion binding"/>
    <property type="evidence" value="ECO:0007669"/>
    <property type="project" value="InterPro"/>
</dbReference>
<name>A0A1U7PJK7_9BACI</name>
<feature type="binding site" description="covalent" evidence="6">
    <location>
        <position position="65"/>
    </location>
    <ligand>
        <name>heme c</name>
        <dbReference type="ChEBI" id="CHEBI:61717"/>
    </ligand>
</feature>
<dbReference type="PIRSF" id="PIRSF000025">
    <property type="entry name" value="Cytc_Bsub_c550"/>
    <property type="match status" value="1"/>
</dbReference>
<keyword evidence="3 7" id="KW-0479">Metal-binding</keyword>
<evidence type="ECO:0000313" key="11">
    <source>
        <dbReference type="EMBL" id="SIT69108.1"/>
    </source>
</evidence>
<dbReference type="InterPro" id="IPR051811">
    <property type="entry name" value="Cytochrome_c550/c551-like"/>
</dbReference>
<dbReference type="InterPro" id="IPR009056">
    <property type="entry name" value="Cyt_c-like_dom"/>
</dbReference>
<dbReference type="EMBL" id="FTPL01000001">
    <property type="protein sequence ID" value="SIT69108.1"/>
    <property type="molecule type" value="Genomic_DNA"/>
</dbReference>
<feature type="chain" id="PRO_5039388378" evidence="9">
    <location>
        <begin position="21"/>
        <end position="123"/>
    </location>
</feature>
<keyword evidence="5 7" id="KW-0408">Iron</keyword>
<dbReference type="InterPro" id="IPR012218">
    <property type="entry name" value="Cyt_c_BACSU-c550-type"/>
</dbReference>
<dbReference type="AlphaFoldDB" id="A0A1U7PJK7"/>
<dbReference type="GO" id="GO:0009055">
    <property type="term" value="F:electron transfer activity"/>
    <property type="evidence" value="ECO:0007669"/>
    <property type="project" value="InterPro"/>
</dbReference>
<feature type="binding site" description="covalent" evidence="6">
    <location>
        <position position="62"/>
    </location>
    <ligand>
        <name>heme c</name>
        <dbReference type="ChEBI" id="CHEBI:61717"/>
    </ligand>
</feature>
<comment type="PTM">
    <text evidence="6">Binds 1 heme c group covalently per subunit.</text>
</comment>
<feature type="binding site" description="axial binding residue" evidence="7">
    <location>
        <position position="102"/>
    </location>
    <ligand>
        <name>heme c</name>
        <dbReference type="ChEBI" id="CHEBI:61717"/>
    </ligand>
    <ligandPart>
        <name>Fe</name>
        <dbReference type="ChEBI" id="CHEBI:18248"/>
    </ligandPart>
</feature>
<dbReference type="STRING" id="550447.SAMN05428946_0447"/>
<dbReference type="PANTHER" id="PTHR37823">
    <property type="entry name" value="CYTOCHROME C-553-LIKE"/>
    <property type="match status" value="1"/>
</dbReference>
<evidence type="ECO:0000313" key="12">
    <source>
        <dbReference type="Proteomes" id="UP000187550"/>
    </source>
</evidence>
<dbReference type="InterPro" id="IPR054782">
    <property type="entry name" value="Cytochro_C551"/>
</dbReference>
<dbReference type="PROSITE" id="PS51257">
    <property type="entry name" value="PROKAR_LIPOPROTEIN"/>
    <property type="match status" value="1"/>
</dbReference>
<dbReference type="RefSeq" id="WP_076756732.1">
    <property type="nucleotide sequence ID" value="NZ_FTPL01000001.1"/>
</dbReference>
<dbReference type="Gene3D" id="1.10.760.10">
    <property type="entry name" value="Cytochrome c-like domain"/>
    <property type="match status" value="1"/>
</dbReference>
<gene>
    <name evidence="11" type="ORF">SAMN05428946_0447</name>
</gene>
<dbReference type="SUPFAM" id="SSF46626">
    <property type="entry name" value="Cytochrome c"/>
    <property type="match status" value="1"/>
</dbReference>
<feature type="compositionally biased region" description="Low complexity" evidence="8">
    <location>
        <begin position="22"/>
        <end position="51"/>
    </location>
</feature>
<feature type="region of interest" description="Disordered" evidence="8">
    <location>
        <begin position="22"/>
        <end position="54"/>
    </location>
</feature>
<evidence type="ECO:0000256" key="5">
    <source>
        <dbReference type="ARBA" id="ARBA00023004"/>
    </source>
</evidence>
<feature type="domain" description="Cytochrome c" evidence="10">
    <location>
        <begin position="49"/>
        <end position="123"/>
    </location>
</feature>
<evidence type="ECO:0000256" key="9">
    <source>
        <dbReference type="SAM" id="SignalP"/>
    </source>
</evidence>
<organism evidence="11 12">
    <name type="scientific">Edaphobacillus lindanitolerans</name>
    <dbReference type="NCBI Taxonomy" id="550447"/>
    <lineage>
        <taxon>Bacteria</taxon>
        <taxon>Bacillati</taxon>
        <taxon>Bacillota</taxon>
        <taxon>Bacilli</taxon>
        <taxon>Bacillales</taxon>
        <taxon>Bacillaceae</taxon>
        <taxon>Edaphobacillus</taxon>
    </lineage>
</organism>
<feature type="signal peptide" evidence="9">
    <location>
        <begin position="1"/>
        <end position="20"/>
    </location>
</feature>
<dbReference type="OrthoDB" id="7933886at2"/>
<keyword evidence="12" id="KW-1185">Reference proteome</keyword>
<reference evidence="12" key="1">
    <citation type="submission" date="2017-01" db="EMBL/GenBank/DDBJ databases">
        <authorList>
            <person name="Varghese N."/>
            <person name="Submissions S."/>
        </authorList>
    </citation>
    <scope>NUCLEOTIDE SEQUENCE [LARGE SCALE GENOMIC DNA]</scope>
    <source>
        <strain evidence="12">MNA4</strain>
    </source>
</reference>
<evidence type="ECO:0000256" key="1">
    <source>
        <dbReference type="ARBA" id="ARBA00022448"/>
    </source>
</evidence>
<feature type="binding site" description="axial binding residue" evidence="7">
    <location>
        <position position="66"/>
    </location>
    <ligand>
        <name>heme c</name>
        <dbReference type="ChEBI" id="CHEBI:61717"/>
    </ligand>
    <ligandPart>
        <name>Fe</name>
        <dbReference type="ChEBI" id="CHEBI:18248"/>
    </ligandPart>
</feature>
<evidence type="ECO:0000259" key="10">
    <source>
        <dbReference type="PROSITE" id="PS51007"/>
    </source>
</evidence>
<keyword evidence="2 6" id="KW-0349">Heme</keyword>
<dbReference type="GO" id="GO:0020037">
    <property type="term" value="F:heme binding"/>
    <property type="evidence" value="ECO:0007669"/>
    <property type="project" value="InterPro"/>
</dbReference>
<dbReference type="PROSITE" id="PS51007">
    <property type="entry name" value="CYTC"/>
    <property type="match status" value="1"/>
</dbReference>
<evidence type="ECO:0000256" key="3">
    <source>
        <dbReference type="ARBA" id="ARBA00022723"/>
    </source>
</evidence>
<keyword evidence="1" id="KW-0813">Transport</keyword>
<evidence type="ECO:0000256" key="7">
    <source>
        <dbReference type="PIRSR" id="PIRSR000025-2"/>
    </source>
</evidence>
<dbReference type="NCBIfam" id="NF045774">
    <property type="entry name" value="cytochro_C551"/>
    <property type="match status" value="1"/>
</dbReference>
<proteinExistence type="predicted"/>
<evidence type="ECO:0000256" key="4">
    <source>
        <dbReference type="ARBA" id="ARBA00022982"/>
    </source>
</evidence>
<dbReference type="InterPro" id="IPR036909">
    <property type="entry name" value="Cyt_c-like_dom_sf"/>
</dbReference>
<protein>
    <submittedName>
        <fullName evidence="11">Cytochrome c551</fullName>
    </submittedName>
</protein>
<dbReference type="PANTHER" id="PTHR37823:SF4">
    <property type="entry name" value="MENAQUINOL-CYTOCHROME C REDUCTASE CYTOCHROME B_C SUBUNIT"/>
    <property type="match status" value="1"/>
</dbReference>
<keyword evidence="4" id="KW-0249">Electron transport</keyword>
<accession>A0A1U7PJK7</accession>
<sequence length="123" mass="12990">MKRKLMMLLFGSALVLGACGGNNNNATDDNNAGTDNNATEETNNNGGETAGVDPEKVVQQKCISCHGENLEGQGNFPSLTDVGSRLSEQEIHDTIENGRGAMPGGLIEGEELDAVAKWLSEKK</sequence>
<dbReference type="GO" id="GO:0016020">
    <property type="term" value="C:membrane"/>
    <property type="evidence" value="ECO:0007669"/>
    <property type="project" value="InterPro"/>
</dbReference>
<keyword evidence="9" id="KW-0732">Signal</keyword>
<evidence type="ECO:0000256" key="2">
    <source>
        <dbReference type="ARBA" id="ARBA00022617"/>
    </source>
</evidence>
<dbReference type="Proteomes" id="UP000187550">
    <property type="component" value="Unassembled WGS sequence"/>
</dbReference>